<dbReference type="AlphaFoldDB" id="H0EEV3"/>
<reference evidence="1 2" key="1">
    <citation type="journal article" date="2012" name="Eukaryot. Cell">
        <title>Genome sequence of the fungus Glarea lozoyensis: the first genome sequence of a species from the Helotiaceae family.</title>
        <authorList>
            <person name="Youssar L."/>
            <person name="Gruening B.A."/>
            <person name="Erxleben A."/>
            <person name="Guenther S."/>
            <person name="Huettel W."/>
        </authorList>
    </citation>
    <scope>NUCLEOTIDE SEQUENCE [LARGE SCALE GENOMIC DNA]</scope>
    <source>
        <strain evidence="2">ATCC 74030 / MF5533</strain>
    </source>
</reference>
<dbReference type="EMBL" id="AGUE01000016">
    <property type="protein sequence ID" value="EHL03016.1"/>
    <property type="molecule type" value="Genomic_DNA"/>
</dbReference>
<organism evidence="1 2">
    <name type="scientific">Glarea lozoyensis (strain ATCC 74030 / MF5533)</name>
    <dbReference type="NCBI Taxonomy" id="1104152"/>
    <lineage>
        <taxon>Eukaryota</taxon>
        <taxon>Fungi</taxon>
        <taxon>Dikarya</taxon>
        <taxon>Ascomycota</taxon>
        <taxon>Pezizomycotina</taxon>
        <taxon>Leotiomycetes</taxon>
        <taxon>Helotiales</taxon>
        <taxon>Helotiaceae</taxon>
        <taxon>Glarea</taxon>
    </lineage>
</organism>
<sequence>MVLYVSEVERTSVGVVVVVGAWKVICWVAFRVRESLGDLQQASYSHSQISWAVAEVEIETGSVGAQEEDVELPRRADLQFLTAGVAPSHVLDATHVVLVIELQASALLSALVHVALSLSDALDDAFAAHLGLSVAVAVIFHALGRPVPFVPGPTVELRSAPVVLLWQLGKIVLSTTLQNQCEVVKRDELVAPDCLP</sequence>
<dbReference type="Proteomes" id="UP000005446">
    <property type="component" value="Unassembled WGS sequence"/>
</dbReference>
<protein>
    <submittedName>
        <fullName evidence="1">Uncharacterized protein</fullName>
    </submittedName>
</protein>
<proteinExistence type="predicted"/>
<evidence type="ECO:0000313" key="2">
    <source>
        <dbReference type="Proteomes" id="UP000005446"/>
    </source>
</evidence>
<keyword evidence="2" id="KW-1185">Reference proteome</keyword>
<gene>
    <name evidence="1" type="ORF">M7I_0988</name>
</gene>
<comment type="caution">
    <text evidence="1">The sequence shown here is derived from an EMBL/GenBank/DDBJ whole genome shotgun (WGS) entry which is preliminary data.</text>
</comment>
<name>H0EEV3_GLAL7</name>
<dbReference type="InParanoid" id="H0EEV3"/>
<accession>H0EEV3</accession>
<dbReference type="HOGENOM" id="CLU_1390371_0_0_1"/>
<evidence type="ECO:0000313" key="1">
    <source>
        <dbReference type="EMBL" id="EHL03016.1"/>
    </source>
</evidence>